<dbReference type="eggNOG" id="COG3266">
    <property type="taxonomic scope" value="Bacteria"/>
</dbReference>
<dbReference type="Proteomes" id="UP000007880">
    <property type="component" value="Chromosome"/>
</dbReference>
<accession>I0I6P6</accession>
<dbReference type="HOGENOM" id="CLU_358534_0_0_0"/>
<dbReference type="STRING" id="926550.CLDAP_28940"/>
<gene>
    <name evidence="2" type="ordered locus">CLDAP_28940</name>
</gene>
<name>I0I6P6_CALAS</name>
<dbReference type="RefSeq" id="WP_014434161.1">
    <property type="nucleotide sequence ID" value="NC_017079.1"/>
</dbReference>
<dbReference type="KEGG" id="cap:CLDAP_28940"/>
<evidence type="ECO:0008006" key="4">
    <source>
        <dbReference type="Google" id="ProtNLM"/>
    </source>
</evidence>
<dbReference type="InterPro" id="IPR011042">
    <property type="entry name" value="6-blade_b-propeller_TolB-like"/>
</dbReference>
<reference evidence="2 3" key="1">
    <citation type="submission" date="2012-02" db="EMBL/GenBank/DDBJ databases">
        <title>Complete genome sequence of Caldilinea aerophila DSM 14535 (= NBRC 102666).</title>
        <authorList>
            <person name="Oguchi A."/>
            <person name="Hosoyama A."/>
            <person name="Sekine M."/>
            <person name="Fukai R."/>
            <person name="Kato Y."/>
            <person name="Nakamura S."/>
            <person name="Hanada S."/>
            <person name="Yamazaki S."/>
            <person name="Fujita N."/>
        </authorList>
    </citation>
    <scope>NUCLEOTIDE SEQUENCE [LARGE SCALE GENOMIC DNA]</scope>
    <source>
        <strain evidence="3">DSM 14535 / JCM 11387 / NBRC 104270 / STL-6-O1</strain>
    </source>
</reference>
<dbReference type="EMBL" id="AP012337">
    <property type="protein sequence ID" value="BAM00934.1"/>
    <property type="molecule type" value="Genomic_DNA"/>
</dbReference>
<feature type="compositionally biased region" description="Low complexity" evidence="1">
    <location>
        <begin position="221"/>
        <end position="231"/>
    </location>
</feature>
<keyword evidence="3" id="KW-1185">Reference proteome</keyword>
<protein>
    <recommendedName>
        <fullName evidence="4">PPM-type phosphatase domain-containing protein</fullName>
    </recommendedName>
</protein>
<sequence length="781" mass="84365">MSIYVSYLAEGNDEVSTGVRIIVPVASSPQAQRGAFCALVDLHGLPDVELLTERILSAMQRTYYSERGTQSQVIIETARRAQAIIAAEVERLSTPWRAGVVCAGILADRLALIGVGSAFAFVSNEDGSVSVFPPDRLAMHQRGEPAALTLWPLHRQKLSASTAMLAASGAWLDLVPIRTLAGTVAYVEAETCIDAADGLREQAGRNDTPGLIMVIEPDPAPGASSPASSSGEATLPPPSSTDRSAGGLPTALNASPPLVRAPDVPPTGDVRPAAFSAAEPLPDTPERAKFEAPPNRLHPSDIVSPRIKPAEQPAKRPLQPPWRGGLAAAFVSRLALLREFAASMLPERTQALATPLMAEASSTAVPVSPSSPPSKVRPALEPLVLPPPATGGRARLFITLAVILLCLIPAVVGTLYWRQAAVGAAEAEQLVKLAEARYATAVQALDQEDTTAARALLTEAAAFVRRAEEISGRTERSAELMQLIERDRMAVERITFLYGLTIPLIAFPPERAPQQLMVIGPDIYILDSGRNEILYYRLGPDGESLTSPDAQIVLRMGDTVGGVTVGMPIDLAWQPPIPGYDDKSSLLVLDDNNRIFRYNHQVDGASFLRFGDGSQWIKATQIETYLGRLYVADEGANQIYRYEAGSYSNPIAWFQAPTLVNLSNLAAMRIDGDIWLLYKDGKVVRYRSGEQLPFGLDNSITPPAEGTDLWVGQDGDDAIYLVDRLLERILVFDKETGAYLEQFQAAEGAPLRNLKALFVDRAHNVQYILAGNNLFQERLPR</sequence>
<evidence type="ECO:0000256" key="1">
    <source>
        <dbReference type="SAM" id="MobiDB-lite"/>
    </source>
</evidence>
<dbReference type="Gene3D" id="2.120.10.30">
    <property type="entry name" value="TolB, C-terminal domain"/>
    <property type="match status" value="1"/>
</dbReference>
<dbReference type="SUPFAM" id="SSF63829">
    <property type="entry name" value="Calcium-dependent phosphotriesterase"/>
    <property type="match status" value="1"/>
</dbReference>
<evidence type="ECO:0000313" key="2">
    <source>
        <dbReference type="EMBL" id="BAM00934.1"/>
    </source>
</evidence>
<organism evidence="2 3">
    <name type="scientific">Caldilinea aerophila (strain DSM 14535 / JCM 11387 / NBRC 104270 / STL-6-O1)</name>
    <dbReference type="NCBI Taxonomy" id="926550"/>
    <lineage>
        <taxon>Bacteria</taxon>
        <taxon>Bacillati</taxon>
        <taxon>Chloroflexota</taxon>
        <taxon>Caldilineae</taxon>
        <taxon>Caldilineales</taxon>
        <taxon>Caldilineaceae</taxon>
        <taxon>Caldilinea</taxon>
    </lineage>
</organism>
<dbReference type="OrthoDB" id="135066at2"/>
<evidence type="ECO:0000313" key="3">
    <source>
        <dbReference type="Proteomes" id="UP000007880"/>
    </source>
</evidence>
<feature type="region of interest" description="Disordered" evidence="1">
    <location>
        <begin position="210"/>
        <end position="303"/>
    </location>
</feature>
<proteinExistence type="predicted"/>
<dbReference type="AlphaFoldDB" id="I0I6P6"/>